<keyword evidence="3" id="KW-1185">Reference proteome</keyword>
<dbReference type="NCBIfam" id="NF038128">
    <property type="entry name" value="choice_anch_J"/>
    <property type="match status" value="2"/>
</dbReference>
<dbReference type="Gene3D" id="2.60.120.200">
    <property type="match status" value="2"/>
</dbReference>
<dbReference type="InterPro" id="IPR032185">
    <property type="entry name" value="DUF5017"/>
</dbReference>
<feature type="domain" description="DUF5017" evidence="1">
    <location>
        <begin position="266"/>
        <end position="365"/>
    </location>
</feature>
<evidence type="ECO:0000313" key="2">
    <source>
        <dbReference type="EMBL" id="URW79138.1"/>
    </source>
</evidence>
<sequence>MRKIIYYIVSLALVALISCEYNDEYFPGLDELAAPVDIKNKDLVLTEADYAAISNLSANKTLATQEGVSAELSSLKTTQTFSSALKAARYIPNYLASLYKAADDKSVVRVTYNYQDEAPAHLAELAATGIYTLSTNDYKTVWSGEPILYLTPEKPLSRFVNTFLTTAYPDAEAGTLKAVVYNYSEEEPGDFVDPVPTQISEDFSSITANAQVELASWVNYVEKGSKGWEGKLYDGNLYPQFSAFGAGGEAIAWLITPEVNLSQSVSPTLSFDVNIGYFNAYLLQVLVSQDYAGGDPNEATWEDVTHHFAFYNTGNSNTNLYIAGMLDMSGYKDNNVRVAFRYAGDANNSKTSTYQIDNVQLGDDTDIAVQTVFAEGFENGLDAWDNITLSGTKAWSVTSYQNDYRAVFSAHNADPAELQDGWLVSPGISVPAEGHSQLSLNLVVGYYNHDCLSVLVSDDYAGDVEAATWTDVTDAFVFPQNATNYSPVLNVGAASLNAFKGKDIVVALRYQGDNSVPQSTTYQIYDVKVNTYTRAAKKSASMLKAATVQNNIYTLYRFNGSAWQPENSAVILSPSDYTAMGISYFSSSNPAENYLPTFLKSKFPYALEEDSKNVLFFDGQVGKFGAQEYILTGGVWKKNDARVVVTDQFVKANGVWVWDPSVVINLAPIRNDAFIMAYYQAASDWVWENIDVPGGAGKKGDGYVSSYGNNEYYAGTSAYYNNVDWRVQAARNQSPSGYPSSMSDDEVKALLKERLIEVMGKVLEIMHPNVAPIDGVDITYTFNVAIYEGTTVSDVTHTIVYKLVGVGKFEYVEDSFKKIGE</sequence>
<dbReference type="PROSITE" id="PS51257">
    <property type="entry name" value="PROKAR_LIPOPROTEIN"/>
    <property type="match status" value="1"/>
</dbReference>
<feature type="domain" description="DUF5017" evidence="1">
    <location>
        <begin position="437"/>
        <end position="540"/>
    </location>
</feature>
<evidence type="ECO:0000313" key="3">
    <source>
        <dbReference type="Proteomes" id="UP001056426"/>
    </source>
</evidence>
<gene>
    <name evidence="2" type="ORF">M9189_09765</name>
</gene>
<reference evidence="2" key="2">
    <citation type="submission" date="2022-06" db="EMBL/GenBank/DDBJ databases">
        <title>Xiashengella guii gen. nov. sp. nov., a bacterium isolated form anaerobic digestion tank.</title>
        <authorList>
            <person name="Huang H."/>
        </authorList>
    </citation>
    <scope>NUCLEOTIDE SEQUENCE</scope>
    <source>
        <strain evidence="2">Ai-910</strain>
    </source>
</reference>
<reference evidence="2" key="1">
    <citation type="submission" date="2022-05" db="EMBL/GenBank/DDBJ databases">
        <authorList>
            <person name="Sun X."/>
        </authorList>
    </citation>
    <scope>NUCLEOTIDE SEQUENCE</scope>
    <source>
        <strain evidence="2">Ai-910</strain>
    </source>
</reference>
<dbReference type="EMBL" id="CP098400">
    <property type="protein sequence ID" value="URW79138.1"/>
    <property type="molecule type" value="Genomic_DNA"/>
</dbReference>
<evidence type="ECO:0000259" key="1">
    <source>
        <dbReference type="Pfam" id="PF16409"/>
    </source>
</evidence>
<dbReference type="KEGG" id="alkq:M9189_09765"/>
<dbReference type="Pfam" id="PF16409">
    <property type="entry name" value="DUF5017"/>
    <property type="match status" value="2"/>
</dbReference>
<dbReference type="AlphaFoldDB" id="A0A9J6ZMM7"/>
<dbReference type="RefSeq" id="WP_250722781.1">
    <property type="nucleotide sequence ID" value="NZ_CP098400.1"/>
</dbReference>
<organism evidence="2 3">
    <name type="scientific">Xiashengella succiniciproducens</name>
    <dbReference type="NCBI Taxonomy" id="2949635"/>
    <lineage>
        <taxon>Bacteria</taxon>
        <taxon>Pseudomonadati</taxon>
        <taxon>Bacteroidota</taxon>
        <taxon>Bacteroidia</taxon>
        <taxon>Marinilabiliales</taxon>
        <taxon>Marinilabiliaceae</taxon>
        <taxon>Xiashengella</taxon>
    </lineage>
</organism>
<name>A0A9J6ZMM7_9BACT</name>
<accession>A0A9J6ZMM7</accession>
<proteinExistence type="predicted"/>
<dbReference type="Proteomes" id="UP001056426">
    <property type="component" value="Chromosome"/>
</dbReference>
<protein>
    <submittedName>
        <fullName evidence="2">DUF5017 domain-containing protein</fullName>
    </submittedName>
</protein>